<accession>A0A344TYH3</accession>
<keyword evidence="4" id="KW-1185">Reference proteome</keyword>
<dbReference type="EMBL" id="CP030862">
    <property type="protein sequence ID" value="AXE23694.1"/>
    <property type="molecule type" value="Genomic_DNA"/>
</dbReference>
<dbReference type="Gene3D" id="3.90.550.10">
    <property type="entry name" value="Spore Coat Polysaccharide Biosynthesis Protein SpsA, Chain A"/>
    <property type="match status" value="1"/>
</dbReference>
<dbReference type="AlphaFoldDB" id="A0A344TYH3"/>
<name>A0A344TYH3_9ACTN</name>
<feature type="domain" description="MobA-like NTP transferase" evidence="2">
    <location>
        <begin position="52"/>
        <end position="213"/>
    </location>
</feature>
<evidence type="ECO:0000259" key="2">
    <source>
        <dbReference type="Pfam" id="PF12804"/>
    </source>
</evidence>
<dbReference type="InterPro" id="IPR025877">
    <property type="entry name" value="MobA-like_NTP_Trfase"/>
</dbReference>
<keyword evidence="3" id="KW-0808">Transferase</keyword>
<dbReference type="CDD" id="cd04182">
    <property type="entry name" value="GT_2_like_f"/>
    <property type="match status" value="1"/>
</dbReference>
<dbReference type="KEGG" id="sgz:C0216_09660"/>
<dbReference type="Pfam" id="PF12804">
    <property type="entry name" value="NTP_transf_3"/>
    <property type="match status" value="1"/>
</dbReference>
<dbReference type="GO" id="GO:0016779">
    <property type="term" value="F:nucleotidyltransferase activity"/>
    <property type="evidence" value="ECO:0007669"/>
    <property type="project" value="UniProtKB-ARBA"/>
</dbReference>
<dbReference type="SUPFAM" id="SSF53448">
    <property type="entry name" value="Nucleotide-diphospho-sugar transferases"/>
    <property type="match status" value="1"/>
</dbReference>
<dbReference type="PANTHER" id="PTHR43777">
    <property type="entry name" value="MOLYBDENUM COFACTOR CYTIDYLYLTRANSFERASE"/>
    <property type="match status" value="1"/>
</dbReference>
<dbReference type="OrthoDB" id="4427994at2"/>
<organism evidence="3 4">
    <name type="scientific">Streptomyces globosus</name>
    <dbReference type="NCBI Taxonomy" id="68209"/>
    <lineage>
        <taxon>Bacteria</taxon>
        <taxon>Bacillati</taxon>
        <taxon>Actinomycetota</taxon>
        <taxon>Actinomycetes</taxon>
        <taxon>Kitasatosporales</taxon>
        <taxon>Streptomycetaceae</taxon>
        <taxon>Streptomyces</taxon>
    </lineage>
</organism>
<gene>
    <name evidence="3" type="ORF">C0216_09660</name>
</gene>
<sequence>MPANPSRPPAAAVPSDRSAHRGDPAPAPTPAADAGAAPDAASASASAAPVAGLLLAAGGGRRLGGRPKALLPYRGRPLVENAVRVLREAGCRPVHVVLGASAAEVRERADLSGCVVVDNPDWAEGMGSSLRAGLASLAGTGAGAALVSLVDQPGIGAEAVARVRRAYRSPAGLAAAAYGGERGHPVLFGADRWADIAATAEGDRGARVHLARHAAELVLVECGDVAEAYDIDTPADLARLG</sequence>
<evidence type="ECO:0000313" key="3">
    <source>
        <dbReference type="EMBL" id="AXE23694.1"/>
    </source>
</evidence>
<feature type="region of interest" description="Disordered" evidence="1">
    <location>
        <begin position="1"/>
        <end position="40"/>
    </location>
</feature>
<evidence type="ECO:0000256" key="1">
    <source>
        <dbReference type="SAM" id="MobiDB-lite"/>
    </source>
</evidence>
<protein>
    <submittedName>
        <fullName evidence="3">Nucleotidyltransferase family protein</fullName>
    </submittedName>
</protein>
<dbReference type="PANTHER" id="PTHR43777:SF1">
    <property type="entry name" value="MOLYBDENUM COFACTOR CYTIDYLYLTRANSFERASE"/>
    <property type="match status" value="1"/>
</dbReference>
<dbReference type="Proteomes" id="UP000252004">
    <property type="component" value="Chromosome"/>
</dbReference>
<reference evidence="3 4" key="1">
    <citation type="submission" date="2018-01" db="EMBL/GenBank/DDBJ databases">
        <title>Draft genome Sequence of streptomyces globosus LZH-48.</title>
        <authorList>
            <person name="Ran K."/>
            <person name="Li Z."/>
            <person name="Wei S."/>
            <person name="Dong R."/>
        </authorList>
    </citation>
    <scope>NUCLEOTIDE SEQUENCE [LARGE SCALE GENOMIC DNA]</scope>
    <source>
        <strain evidence="3 4">LZH-48</strain>
    </source>
</reference>
<feature type="compositionally biased region" description="Low complexity" evidence="1">
    <location>
        <begin position="30"/>
        <end position="40"/>
    </location>
</feature>
<evidence type="ECO:0000313" key="4">
    <source>
        <dbReference type="Proteomes" id="UP000252004"/>
    </source>
</evidence>
<proteinExistence type="predicted"/>
<dbReference type="InterPro" id="IPR029044">
    <property type="entry name" value="Nucleotide-diphossugar_trans"/>
</dbReference>